<feature type="region of interest" description="Disordered" evidence="1">
    <location>
        <begin position="1941"/>
        <end position="2005"/>
    </location>
</feature>
<feature type="compositionally biased region" description="Acidic residues" evidence="1">
    <location>
        <begin position="408"/>
        <end position="433"/>
    </location>
</feature>
<feature type="region of interest" description="Disordered" evidence="1">
    <location>
        <begin position="52"/>
        <end position="189"/>
    </location>
</feature>
<dbReference type="EMBL" id="BLXT01008287">
    <property type="protein sequence ID" value="GFO47283.1"/>
    <property type="molecule type" value="Genomic_DNA"/>
</dbReference>
<feature type="compositionally biased region" description="Polar residues" evidence="1">
    <location>
        <begin position="346"/>
        <end position="359"/>
    </location>
</feature>
<feature type="compositionally biased region" description="Acidic residues" evidence="1">
    <location>
        <begin position="121"/>
        <end position="153"/>
    </location>
</feature>
<feature type="region of interest" description="Disordered" evidence="1">
    <location>
        <begin position="2036"/>
        <end position="2073"/>
    </location>
</feature>
<feature type="compositionally biased region" description="Polar residues" evidence="1">
    <location>
        <begin position="1193"/>
        <end position="1205"/>
    </location>
</feature>
<feature type="region of interest" description="Disordered" evidence="1">
    <location>
        <begin position="238"/>
        <end position="305"/>
    </location>
</feature>
<feature type="compositionally biased region" description="Basic and acidic residues" evidence="1">
    <location>
        <begin position="609"/>
        <end position="626"/>
    </location>
</feature>
<feature type="region of interest" description="Disordered" evidence="1">
    <location>
        <begin position="1782"/>
        <end position="1929"/>
    </location>
</feature>
<feature type="compositionally biased region" description="Acidic residues" evidence="1">
    <location>
        <begin position="560"/>
        <end position="569"/>
    </location>
</feature>
<dbReference type="Proteomes" id="UP000735302">
    <property type="component" value="Unassembled WGS sequence"/>
</dbReference>
<sequence length="2073" mass="233554">MKYEKEEEEKKARGVQLVKDTKKAEKQIRRLNRKVEYAEWCSQRAIEEAASTFAAQKNAQHKAAEREASRSEDQRRNMQMLLKHQRKEVEKRPKMDLSAKYKSWSPSSSSNLSSSTKLTQEDEEEEAEDLEEVEEEKEVAEEDLEEWPEEAVEDDKVSGMVEPETPRVGRKKRKLGVRKRSILRRKMMKKRAHLEAIMADTDRTVKWTEEKKSSKKKGLSSSAEDSISISEISSIEDFRTRYSSPASSKASRARSSGKRPHTYHPTKVKLRRIEDDPLRSMLQQDKMSRTGRRAGKGKGRAVATDKSTLEDVADYDPDKQSHLLLALTKISMPWVEEETRLLSDISHTGSAAESGTISASSQLEDLIEESEESESSGDEQHAEIRDARESTIYRKIDSFLLEIATAMEEAEDEGERGEEEEEKGEREEEEEEKEQGKIRKKKKKGEEREERRGARREKKRKEKKKEEREEEREERRKFYSYPKRRRSKGRKSSDFEEEKENLSLSRGSSEAVVSEHEGTVDEDGEGAATKRKPGQKSRRAIKKKQVSKKGQVSVVKEYESSEFEEESSDSEQHLQDRDRRKKRKDEGEELGKYELEWDASKKRQRKQKKTDIKKRLAKEMRSKDIELLDQDLSQDIRRKAYDSELDVESVEGSSSDETKKLMKEKRDLSRAKKQKKPVSYPTARPRQKPIKLEEKIEEPEESMEEPLSDESISKESSKESLTGIHGRGRAAKTTRARPRLKKPTAATKTEEAEESVKSAALVKKPKRRKPVPSPKTPPEEGESPTPVRYAKAGVKSALIDLESTIEETELEAELGVKTGGAFVQERESDFMRRRRSEFDKKRRSDFVQGKRSEILQGRGSEFVQGRGSEFAQGRGSEFFPRKRSDFSPMGDIYYPESRKAEPSRVSRMRSMKAAPAERSYKSRAIPGLKVTWRWTGQQRLVCQHPTLGDMTPRPPIMPRAVNLGLASRDIILQAPITPTGVFSLNTFFVLFCLVETPDWWEQQNFQPEAFYDHETYSRENDDVLPTLDDPDLPKLTLRDFVTPGPWLLEHPGMVPTIAADQYTVKADKFQLIRLLKNTSASQQLRVDWTRPSITRAQGGLEKTQHHKSSGWVGIDPASQELRVGWNRPSITRVQAECQVLESRKAAWPSFEEGNAPFGYGDIQNNFSSNGRDVWPLPPHDLRETKPSAISRAPSKNGQVQETVTGKQRKQVAAPQNYQKSTKPTGASMNQNSAAPTGKHQKFAMPAGMLQRYKTPVDRFPRQNSPADKHKKQVVLADNKNKKHAAPVEAKKQAFAVDKHHKQVISDAAHVKQEMSEDKHVTVSFLEQRGPVKDITNSAKITARIDGSISRAIKAHIFDTSQQSQAQQAFASQPVHAGSLQKECLKEHEKSQASRSASSPPQGRNSLYNVTRCQDSCSRHVDATEQTLNAPENTYDSNTSRSTNGNQVCNTSRSTNGNQVCSTSRSTNGNQVCNTSRSTNGNQVCNTSRSTNGNQVCNTSRSTNGNQVCNTSKSTNGNQVCNTSRSTNGNQVYNTSRSTNRNQVCNKSKSTNENQVCDTSRSTNGNQVCYTSRSTNGNHVCIKEIKEDPIRKRTDKDKDPTGVRTESEMKRESVVVTKYDFKLHGKDGHKTPDKGKEESAKQTRGCGKLHAAEGSESSQSDTSTRSSPDKMVEFAIQGSHIKRADEAGQISPVFNATKKRKKSQEPGNTRLWNKSRGSLVRSRAGLVPSKDVVSRSPQVKERTFSISGSRKDLIQKTTARKLAGDDRSKVKISKGFQHIIAYTSSSSRASSVESTPTRASQPWWEKRLLPSDEIRNVEDSSSTKGWIGGMVVGPSNQDHRREAVITKDGTKREPSKEREHSKEDVSCTSSETGASSNPLEKQHQTSGSSASDEEVIFSVSQHSGFQDSSSVSTSNIRDSFSDHEHQKLGAVKSIVADDIVENRVSEPQKEDACGRVSLMDKDESDDQTPKQPPSTKTPKASQERVSDRELSPAEAEDVTSSWYTNSTYRSQADFGDELSSSDSRIFDLVVRQLLPDGLADTQTEADTSSPSPPDWYTNPLIDEEEDEELSETRR</sequence>
<feature type="region of interest" description="Disordered" evidence="1">
    <location>
        <begin position="404"/>
        <end position="789"/>
    </location>
</feature>
<comment type="caution">
    <text evidence="2">The sequence shown here is derived from an EMBL/GenBank/DDBJ whole genome shotgun (WGS) entry which is preliminary data.</text>
</comment>
<evidence type="ECO:0000256" key="1">
    <source>
        <dbReference type="SAM" id="MobiDB-lite"/>
    </source>
</evidence>
<feature type="compositionally biased region" description="Acidic residues" evidence="1">
    <location>
        <begin position="365"/>
        <end position="377"/>
    </location>
</feature>
<feature type="compositionally biased region" description="Polar residues" evidence="1">
    <location>
        <begin position="2039"/>
        <end position="2048"/>
    </location>
</feature>
<feature type="region of interest" description="Disordered" evidence="1">
    <location>
        <begin position="201"/>
        <end position="226"/>
    </location>
</feature>
<feature type="compositionally biased region" description="Polar residues" evidence="1">
    <location>
        <begin position="1897"/>
        <end position="1917"/>
    </location>
</feature>
<feature type="compositionally biased region" description="Basic residues" evidence="1">
    <location>
        <begin position="168"/>
        <end position="189"/>
    </location>
</feature>
<gene>
    <name evidence="2" type="ORF">PoB_007378800</name>
</gene>
<feature type="compositionally biased region" description="Low complexity" evidence="1">
    <location>
        <begin position="100"/>
        <end position="118"/>
    </location>
</feature>
<evidence type="ECO:0000313" key="3">
    <source>
        <dbReference type="Proteomes" id="UP000735302"/>
    </source>
</evidence>
<feature type="compositionally biased region" description="Acidic residues" evidence="1">
    <location>
        <begin position="2060"/>
        <end position="2073"/>
    </location>
</feature>
<proteinExistence type="predicted"/>
<feature type="compositionally biased region" description="Basic and acidic residues" evidence="1">
    <location>
        <begin position="87"/>
        <end position="99"/>
    </location>
</feature>
<feature type="compositionally biased region" description="Basic residues" evidence="1">
    <location>
        <begin position="453"/>
        <end position="463"/>
    </location>
</feature>
<feature type="compositionally biased region" description="Basic residues" evidence="1">
    <location>
        <begin position="251"/>
        <end position="270"/>
    </location>
</feature>
<feature type="compositionally biased region" description="Polar residues" evidence="1">
    <location>
        <begin position="1865"/>
        <end position="1889"/>
    </location>
</feature>
<feature type="compositionally biased region" description="Basic and acidic residues" evidence="1">
    <location>
        <begin position="201"/>
        <end position="212"/>
    </location>
</feature>
<feature type="compositionally biased region" description="Low complexity" evidence="1">
    <location>
        <begin position="1392"/>
        <end position="1403"/>
    </location>
</feature>
<evidence type="ECO:0000313" key="2">
    <source>
        <dbReference type="EMBL" id="GFO47283.1"/>
    </source>
</evidence>
<feature type="compositionally biased region" description="Polar residues" evidence="1">
    <location>
        <begin position="1704"/>
        <end position="1715"/>
    </location>
</feature>
<dbReference type="PANTHER" id="PTHR39228">
    <property type="entry name" value="LORICRIN"/>
    <property type="match status" value="1"/>
</dbReference>
<feature type="compositionally biased region" description="Low complexity" evidence="1">
    <location>
        <begin position="1654"/>
        <end position="1665"/>
    </location>
</feature>
<reference evidence="2 3" key="1">
    <citation type="journal article" date="2021" name="Elife">
        <title>Chloroplast acquisition without the gene transfer in kleptoplastic sea slugs, Plakobranchus ocellatus.</title>
        <authorList>
            <person name="Maeda T."/>
            <person name="Takahashi S."/>
            <person name="Yoshida T."/>
            <person name="Shimamura S."/>
            <person name="Takaki Y."/>
            <person name="Nagai Y."/>
            <person name="Toyoda A."/>
            <person name="Suzuki Y."/>
            <person name="Arimoto A."/>
            <person name="Ishii H."/>
            <person name="Satoh N."/>
            <person name="Nishiyama T."/>
            <person name="Hasebe M."/>
            <person name="Maruyama T."/>
            <person name="Minagawa J."/>
            <person name="Obokata J."/>
            <person name="Shigenobu S."/>
        </authorList>
    </citation>
    <scope>NUCLEOTIDE SEQUENCE [LARGE SCALE GENOMIC DNA]</scope>
</reference>
<feature type="compositionally biased region" description="Basic and acidic residues" evidence="1">
    <location>
        <begin position="1619"/>
        <end position="1640"/>
    </location>
</feature>
<feature type="region of interest" description="Disordered" evidence="1">
    <location>
        <begin position="1519"/>
        <end position="1562"/>
    </location>
</feature>
<feature type="region of interest" description="Disordered" evidence="1">
    <location>
        <begin position="1170"/>
        <end position="1237"/>
    </location>
</feature>
<feature type="region of interest" description="Disordered" evidence="1">
    <location>
        <begin position="1367"/>
        <end position="1407"/>
    </location>
</feature>
<feature type="compositionally biased region" description="Basic and acidic residues" evidence="1">
    <location>
        <begin position="1836"/>
        <end position="1864"/>
    </location>
</feature>
<feature type="compositionally biased region" description="Basic and acidic residues" evidence="1">
    <location>
        <begin position="656"/>
        <end position="670"/>
    </location>
</feature>
<feature type="region of interest" description="Disordered" evidence="1">
    <location>
        <begin position="346"/>
        <end position="389"/>
    </location>
</feature>
<organism evidence="2 3">
    <name type="scientific">Plakobranchus ocellatus</name>
    <dbReference type="NCBI Taxonomy" id="259542"/>
    <lineage>
        <taxon>Eukaryota</taxon>
        <taxon>Metazoa</taxon>
        <taxon>Spiralia</taxon>
        <taxon>Lophotrochozoa</taxon>
        <taxon>Mollusca</taxon>
        <taxon>Gastropoda</taxon>
        <taxon>Heterobranchia</taxon>
        <taxon>Euthyneura</taxon>
        <taxon>Panpulmonata</taxon>
        <taxon>Sacoglossa</taxon>
        <taxon>Placobranchoidea</taxon>
        <taxon>Plakobranchidae</taxon>
        <taxon>Plakobranchus</taxon>
    </lineage>
</organism>
<feature type="compositionally biased region" description="Basic residues" evidence="1">
    <location>
        <begin position="529"/>
        <end position="547"/>
    </location>
</feature>
<name>A0AAV4DSJ3_9GAST</name>
<feature type="region of interest" description="Disordered" evidence="1">
    <location>
        <begin position="1423"/>
        <end position="1474"/>
    </location>
</feature>
<feature type="compositionally biased region" description="Basic and acidic residues" evidence="1">
    <location>
        <begin position="1980"/>
        <end position="1990"/>
    </location>
</feature>
<feature type="compositionally biased region" description="Basic and acidic residues" evidence="1">
    <location>
        <begin position="62"/>
        <end position="76"/>
    </location>
</feature>
<feature type="compositionally biased region" description="Basic residues" evidence="1">
    <location>
        <begin position="289"/>
        <end position="299"/>
    </location>
</feature>
<feature type="compositionally biased region" description="Basic and acidic residues" evidence="1">
    <location>
        <begin position="1803"/>
        <end position="1817"/>
    </location>
</feature>
<feature type="compositionally biased region" description="Low complexity" evidence="1">
    <location>
        <begin position="1783"/>
        <end position="1793"/>
    </location>
</feature>
<feature type="compositionally biased region" description="Basic and acidic residues" evidence="1">
    <location>
        <begin position="1382"/>
        <end position="1391"/>
    </location>
</feature>
<feature type="compositionally biased region" description="Basic and acidic residues" evidence="1">
    <location>
        <begin position="378"/>
        <end position="389"/>
    </location>
</feature>
<feature type="compositionally biased region" description="Basic and acidic residues" evidence="1">
    <location>
        <begin position="1941"/>
        <end position="1960"/>
    </location>
</feature>
<feature type="compositionally biased region" description="Basic and acidic residues" evidence="1">
    <location>
        <begin position="570"/>
        <end position="601"/>
    </location>
</feature>
<feature type="region of interest" description="Disordered" evidence="1">
    <location>
        <begin position="1619"/>
        <end position="1667"/>
    </location>
</feature>
<accession>A0AAV4DSJ3</accession>
<feature type="compositionally biased region" description="Basic residues" evidence="1">
    <location>
        <begin position="726"/>
        <end position="742"/>
    </location>
</feature>
<dbReference type="PANTHER" id="PTHR39228:SF1">
    <property type="entry name" value="LORICRIN"/>
    <property type="match status" value="1"/>
</dbReference>
<protein>
    <submittedName>
        <fullName evidence="2">Uncharacterized protein</fullName>
    </submittedName>
</protein>
<feature type="region of interest" description="Disordered" evidence="1">
    <location>
        <begin position="1696"/>
        <end position="1737"/>
    </location>
</feature>
<feature type="compositionally biased region" description="Polar residues" evidence="1">
    <location>
        <begin position="1213"/>
        <end position="1234"/>
    </location>
</feature>
<feature type="compositionally biased region" description="Acidic residues" evidence="1">
    <location>
        <begin position="695"/>
        <end position="708"/>
    </location>
</feature>
<keyword evidence="3" id="KW-1185">Reference proteome</keyword>